<protein>
    <submittedName>
        <fullName evidence="1">Uncharacterized protein</fullName>
    </submittedName>
</protein>
<name>A0AAX6FAE6_IRIPA</name>
<proteinExistence type="predicted"/>
<organism evidence="1 2">
    <name type="scientific">Iris pallida</name>
    <name type="common">Sweet iris</name>
    <dbReference type="NCBI Taxonomy" id="29817"/>
    <lineage>
        <taxon>Eukaryota</taxon>
        <taxon>Viridiplantae</taxon>
        <taxon>Streptophyta</taxon>
        <taxon>Embryophyta</taxon>
        <taxon>Tracheophyta</taxon>
        <taxon>Spermatophyta</taxon>
        <taxon>Magnoliopsida</taxon>
        <taxon>Liliopsida</taxon>
        <taxon>Asparagales</taxon>
        <taxon>Iridaceae</taxon>
        <taxon>Iridoideae</taxon>
        <taxon>Irideae</taxon>
        <taxon>Iris</taxon>
    </lineage>
</organism>
<accession>A0AAX6FAE6</accession>
<evidence type="ECO:0000313" key="2">
    <source>
        <dbReference type="Proteomes" id="UP001140949"/>
    </source>
</evidence>
<dbReference type="EMBL" id="JANAVB010030420">
    <property type="protein sequence ID" value="KAJ6813354.1"/>
    <property type="molecule type" value="Genomic_DNA"/>
</dbReference>
<comment type="caution">
    <text evidence="1">The sequence shown here is derived from an EMBL/GenBank/DDBJ whole genome shotgun (WGS) entry which is preliminary data.</text>
</comment>
<reference evidence="1" key="1">
    <citation type="journal article" date="2023" name="GigaByte">
        <title>Genome assembly of the bearded iris, Iris pallida Lam.</title>
        <authorList>
            <person name="Bruccoleri R.E."/>
            <person name="Oakeley E.J."/>
            <person name="Faust A.M.E."/>
            <person name="Altorfer M."/>
            <person name="Dessus-Babus S."/>
            <person name="Burckhardt D."/>
            <person name="Oertli M."/>
            <person name="Naumann U."/>
            <person name="Petersen F."/>
            <person name="Wong J."/>
        </authorList>
    </citation>
    <scope>NUCLEOTIDE SEQUENCE</scope>
    <source>
        <strain evidence="1">GSM-AAB239-AS_SAM_17_03QT</strain>
    </source>
</reference>
<keyword evidence="2" id="KW-1185">Reference proteome</keyword>
<evidence type="ECO:0000313" key="1">
    <source>
        <dbReference type="EMBL" id="KAJ6813354.1"/>
    </source>
</evidence>
<dbReference type="AlphaFoldDB" id="A0AAX6FAE6"/>
<reference evidence="1" key="2">
    <citation type="submission" date="2023-04" db="EMBL/GenBank/DDBJ databases">
        <authorList>
            <person name="Bruccoleri R.E."/>
            <person name="Oakeley E.J."/>
            <person name="Faust A.-M."/>
            <person name="Dessus-Babus S."/>
            <person name="Altorfer M."/>
            <person name="Burckhardt D."/>
            <person name="Oertli M."/>
            <person name="Naumann U."/>
            <person name="Petersen F."/>
            <person name="Wong J."/>
        </authorList>
    </citation>
    <scope>NUCLEOTIDE SEQUENCE</scope>
    <source>
        <strain evidence="1">GSM-AAB239-AS_SAM_17_03QT</strain>
        <tissue evidence="1">Leaf</tissue>
    </source>
</reference>
<gene>
    <name evidence="1" type="ORF">M6B38_143600</name>
</gene>
<sequence>MLKWPEARLEEEIWGLRGFVGVSSASKMVARRSGSDSISKDPGVVSVVAELEHGVGMRVLELWRGGAIYCNGFVVLDLCRTRCIWVGKCPGVGPRGRDTIVLGTGHGWTLETELLI</sequence>
<dbReference type="Proteomes" id="UP001140949">
    <property type="component" value="Unassembled WGS sequence"/>
</dbReference>